<dbReference type="KEGG" id="osu:NT6N_07890"/>
<protein>
    <recommendedName>
        <fullName evidence="2">DUF1795 domain-containing protein</fullName>
    </recommendedName>
</protein>
<proteinExistence type="predicted"/>
<sequence length="189" mass="20068">MKPLLILPAAALMIMPLTSCKDSHTASSGADHGKHHLATYEVAGLKLELPSSPAIGDVTLPESAKPLLESFQTYKSTDGTTRVDIVHAKYKSQDASVDGAADGAVAQLRAFPDVQSLSVNKNPVTVAGLAGRELELNYVKGGHPIHHHVLVFVRGNEMWQIQVISEAEGSAAAAKMLKDHVFGSVNLLD</sequence>
<dbReference type="AlphaFoldDB" id="A0AAT9FIF5"/>
<gene>
    <name evidence="1" type="ORF">NT6N_07890</name>
</gene>
<evidence type="ECO:0008006" key="2">
    <source>
        <dbReference type="Google" id="ProtNLM"/>
    </source>
</evidence>
<dbReference type="EMBL" id="AP026866">
    <property type="protein sequence ID" value="BDS05749.1"/>
    <property type="molecule type" value="Genomic_DNA"/>
</dbReference>
<reference evidence="1" key="1">
    <citation type="submission" date="2024-07" db="EMBL/GenBank/DDBJ databases">
        <title>Complete genome sequence of Verrucomicrobiaceae bacterium NT6N.</title>
        <authorList>
            <person name="Huang C."/>
            <person name="Takami H."/>
            <person name="Hamasaki K."/>
        </authorList>
    </citation>
    <scope>NUCLEOTIDE SEQUENCE</scope>
    <source>
        <strain evidence="1">NT6N</strain>
    </source>
</reference>
<evidence type="ECO:0000313" key="1">
    <source>
        <dbReference type="EMBL" id="BDS05749.1"/>
    </source>
</evidence>
<name>A0AAT9FIF5_9BACT</name>
<dbReference type="Gene3D" id="3.40.1000.10">
    <property type="entry name" value="Mog1/PsbP, alpha/beta/alpha sandwich"/>
    <property type="match status" value="1"/>
</dbReference>
<accession>A0AAT9FIF5</accession>
<organism evidence="1">
    <name type="scientific">Oceaniferula spumae</name>
    <dbReference type="NCBI Taxonomy" id="2979115"/>
    <lineage>
        <taxon>Bacteria</taxon>
        <taxon>Pseudomonadati</taxon>
        <taxon>Verrucomicrobiota</taxon>
        <taxon>Verrucomicrobiia</taxon>
        <taxon>Verrucomicrobiales</taxon>
        <taxon>Verrucomicrobiaceae</taxon>
        <taxon>Oceaniferula</taxon>
    </lineage>
</organism>